<dbReference type="CDD" id="cd06580">
    <property type="entry name" value="TM_PBP1_transp_TpRbsC_like"/>
    <property type="match status" value="1"/>
</dbReference>
<evidence type="ECO:0000256" key="1">
    <source>
        <dbReference type="ARBA" id="ARBA00004651"/>
    </source>
</evidence>
<evidence type="ECO:0000256" key="4">
    <source>
        <dbReference type="ARBA" id="ARBA00022989"/>
    </source>
</evidence>
<evidence type="ECO:0000256" key="3">
    <source>
        <dbReference type="ARBA" id="ARBA00022692"/>
    </source>
</evidence>
<dbReference type="GO" id="GO:0005886">
    <property type="term" value="C:plasma membrane"/>
    <property type="evidence" value="ECO:0007669"/>
    <property type="project" value="UniProtKB-SubCell"/>
</dbReference>
<keyword evidence="7" id="KW-0813">Transport</keyword>
<keyword evidence="3 6" id="KW-0812">Transmembrane</keyword>
<dbReference type="PANTHER" id="PTHR47089:SF1">
    <property type="entry name" value="GUANOSINE ABC TRANSPORTER PERMEASE PROTEIN NUPP"/>
    <property type="match status" value="1"/>
</dbReference>
<evidence type="ECO:0000256" key="6">
    <source>
        <dbReference type="SAM" id="Phobius"/>
    </source>
</evidence>
<keyword evidence="4 6" id="KW-1133">Transmembrane helix</keyword>
<feature type="transmembrane region" description="Helical" evidence="6">
    <location>
        <begin position="295"/>
        <end position="316"/>
    </location>
</feature>
<evidence type="ECO:0000256" key="2">
    <source>
        <dbReference type="ARBA" id="ARBA00022475"/>
    </source>
</evidence>
<keyword evidence="5 6" id="KW-0472">Membrane</keyword>
<keyword evidence="8" id="KW-1185">Reference proteome</keyword>
<dbReference type="Proteomes" id="UP000538196">
    <property type="component" value="Unassembled WGS sequence"/>
</dbReference>
<evidence type="ECO:0000313" key="7">
    <source>
        <dbReference type="EMBL" id="MBB2967116.1"/>
    </source>
</evidence>
<dbReference type="AlphaFoldDB" id="A0A7W4YIK0"/>
<keyword evidence="2" id="KW-1003">Cell membrane</keyword>
<evidence type="ECO:0000313" key="8">
    <source>
        <dbReference type="Proteomes" id="UP000538196"/>
    </source>
</evidence>
<evidence type="ECO:0000256" key="5">
    <source>
        <dbReference type="ARBA" id="ARBA00023136"/>
    </source>
</evidence>
<comment type="caution">
    <text evidence="7">The sequence shown here is derived from an EMBL/GenBank/DDBJ whole genome shotgun (WGS) entry which is preliminary data.</text>
</comment>
<protein>
    <submittedName>
        <fullName evidence="7">Simple sugar transport system permease protein</fullName>
    </submittedName>
</protein>
<dbReference type="RefSeq" id="WP_021756069.1">
    <property type="nucleotide sequence ID" value="NZ_JACHVP010000001.1"/>
</dbReference>
<dbReference type="GO" id="GO:0022857">
    <property type="term" value="F:transmembrane transporter activity"/>
    <property type="evidence" value="ECO:0007669"/>
    <property type="project" value="InterPro"/>
</dbReference>
<dbReference type="Pfam" id="PF02653">
    <property type="entry name" value="BPD_transp_2"/>
    <property type="match status" value="1"/>
</dbReference>
<name>A0A7W4YIK0_LEIAQ</name>
<gene>
    <name evidence="7" type="ORF">FHX33_001848</name>
</gene>
<feature type="transmembrane region" description="Helical" evidence="6">
    <location>
        <begin position="113"/>
        <end position="133"/>
    </location>
</feature>
<comment type="subcellular location">
    <subcellularLocation>
        <location evidence="1">Cell membrane</location>
        <topology evidence="1">Multi-pass membrane protein</topology>
    </subcellularLocation>
</comment>
<proteinExistence type="predicted"/>
<dbReference type="InterPro" id="IPR001851">
    <property type="entry name" value="ABC_transp_permease"/>
</dbReference>
<feature type="transmembrane region" description="Helical" evidence="6">
    <location>
        <begin position="57"/>
        <end position="78"/>
    </location>
</feature>
<accession>A0A7W4YIK0</accession>
<feature type="transmembrane region" description="Helical" evidence="6">
    <location>
        <begin position="15"/>
        <end position="37"/>
    </location>
</feature>
<dbReference type="PANTHER" id="PTHR47089">
    <property type="entry name" value="ABC TRANSPORTER, PERMEASE PROTEIN"/>
    <property type="match status" value="1"/>
</dbReference>
<feature type="transmembrane region" description="Helical" evidence="6">
    <location>
        <begin position="272"/>
        <end position="288"/>
    </location>
</feature>
<feature type="transmembrane region" description="Helical" evidence="6">
    <location>
        <begin position="145"/>
        <end position="163"/>
    </location>
</feature>
<sequence length="362" mass="36530">MTALATWLHRRRGPLIAALYVVAGFAVVFVLVVATGGDLGAALGGWFTGAFGDGYNLTQTLSNATPLALVAIGVSVALRAGVVTVGAEGQLIVGAILSTVVALLLGPEASPAVALPLGAVAGVVGGMLWALPAAVAKIRWNVNEILFTLLANYLAVSLLTYLLRTVLRDPATNASPQSPPLPLPSQLPQLPVSGRIHVGIVIVALILLGAWWWSRTRRAFVLEVYGSRPVLAARLGLTPRSAVLTALLVSGAAAGLAGWMQVAGVTQRLEPSVSGGIGFAGLAVAVLGRGNPLGIALAAIVYSALGTGAAGVQIATGTTPTAIGTVTQGILLLTAALALAALQLSRIEKADTIAAKTEAVPA</sequence>
<feature type="transmembrane region" description="Helical" evidence="6">
    <location>
        <begin position="242"/>
        <end position="260"/>
    </location>
</feature>
<feature type="transmembrane region" description="Helical" evidence="6">
    <location>
        <begin position="90"/>
        <end position="107"/>
    </location>
</feature>
<reference evidence="7 8" key="1">
    <citation type="submission" date="2020-08" db="EMBL/GenBank/DDBJ databases">
        <title>Sequencing the genomes of 1000 actinobacteria strains.</title>
        <authorList>
            <person name="Klenk H.-P."/>
        </authorList>
    </citation>
    <scope>NUCLEOTIDE SEQUENCE [LARGE SCALE GENOMIC DNA]</scope>
    <source>
        <strain evidence="7 8">DSM 20146</strain>
    </source>
</reference>
<feature type="transmembrane region" description="Helical" evidence="6">
    <location>
        <begin position="322"/>
        <end position="342"/>
    </location>
</feature>
<feature type="transmembrane region" description="Helical" evidence="6">
    <location>
        <begin position="196"/>
        <end position="213"/>
    </location>
</feature>
<keyword evidence="7" id="KW-0762">Sugar transport</keyword>
<organism evidence="7 8">
    <name type="scientific">Leifsonia aquatica</name>
    <name type="common">Corynebacterium aquaticum</name>
    <dbReference type="NCBI Taxonomy" id="144185"/>
    <lineage>
        <taxon>Bacteria</taxon>
        <taxon>Bacillati</taxon>
        <taxon>Actinomycetota</taxon>
        <taxon>Actinomycetes</taxon>
        <taxon>Micrococcales</taxon>
        <taxon>Microbacteriaceae</taxon>
        <taxon>Leifsonia</taxon>
    </lineage>
</organism>
<dbReference type="EMBL" id="JACHVP010000001">
    <property type="protein sequence ID" value="MBB2967116.1"/>
    <property type="molecule type" value="Genomic_DNA"/>
</dbReference>